<gene>
    <name evidence="1" type="ORF">OIU84_021322</name>
</gene>
<dbReference type="AlphaFoldDB" id="A0AAD6KUE0"/>
<proteinExistence type="predicted"/>
<keyword evidence="2" id="KW-1185">Reference proteome</keyword>
<evidence type="ECO:0000313" key="1">
    <source>
        <dbReference type="EMBL" id="KAJ6429887.1"/>
    </source>
</evidence>
<dbReference type="Proteomes" id="UP001162972">
    <property type="component" value="Chromosome 8"/>
</dbReference>
<sequence>MTFRSYSDDNDSSNNLGWRWCLWSEKSMEVMVDDSAGASKESAEGSRLRFGFSSEIMLSSQVDRSEGL</sequence>
<organism evidence="1 2">
    <name type="scientific">Salix udensis</name>
    <dbReference type="NCBI Taxonomy" id="889485"/>
    <lineage>
        <taxon>Eukaryota</taxon>
        <taxon>Viridiplantae</taxon>
        <taxon>Streptophyta</taxon>
        <taxon>Embryophyta</taxon>
        <taxon>Tracheophyta</taxon>
        <taxon>Spermatophyta</taxon>
        <taxon>Magnoliopsida</taxon>
        <taxon>eudicotyledons</taxon>
        <taxon>Gunneridae</taxon>
        <taxon>Pentapetalae</taxon>
        <taxon>rosids</taxon>
        <taxon>fabids</taxon>
        <taxon>Malpighiales</taxon>
        <taxon>Salicaceae</taxon>
        <taxon>Saliceae</taxon>
        <taxon>Salix</taxon>
    </lineage>
</organism>
<protein>
    <submittedName>
        <fullName evidence="1">Uncharacterized protein</fullName>
    </submittedName>
</protein>
<name>A0AAD6KUE0_9ROSI</name>
<accession>A0AAD6KUE0</accession>
<reference evidence="1 2" key="1">
    <citation type="journal article" date="2023" name="Int. J. Mol. Sci.">
        <title>De Novo Assembly and Annotation of 11 Diverse Shrub Willow (Salix) Genomes Reveals Novel Gene Organization in Sex-Linked Regions.</title>
        <authorList>
            <person name="Hyden B."/>
            <person name="Feng K."/>
            <person name="Yates T.B."/>
            <person name="Jawdy S."/>
            <person name="Cereghino C."/>
            <person name="Smart L.B."/>
            <person name="Muchero W."/>
        </authorList>
    </citation>
    <scope>NUCLEOTIDE SEQUENCE [LARGE SCALE GENOMIC DNA]</scope>
    <source>
        <tissue evidence="1">Shoot tip</tissue>
    </source>
</reference>
<dbReference type="EMBL" id="JAPFFJ010000004">
    <property type="protein sequence ID" value="KAJ6429887.1"/>
    <property type="molecule type" value="Genomic_DNA"/>
</dbReference>
<comment type="caution">
    <text evidence="1">The sequence shown here is derived from an EMBL/GenBank/DDBJ whole genome shotgun (WGS) entry which is preliminary data.</text>
</comment>
<evidence type="ECO:0000313" key="2">
    <source>
        <dbReference type="Proteomes" id="UP001162972"/>
    </source>
</evidence>